<organism evidence="2">
    <name type="scientific">Glycine max</name>
    <name type="common">Soybean</name>
    <name type="synonym">Glycine hispida</name>
    <dbReference type="NCBI Taxonomy" id="3847"/>
    <lineage>
        <taxon>Eukaryota</taxon>
        <taxon>Viridiplantae</taxon>
        <taxon>Streptophyta</taxon>
        <taxon>Embryophyta</taxon>
        <taxon>Tracheophyta</taxon>
        <taxon>Spermatophyta</taxon>
        <taxon>Magnoliopsida</taxon>
        <taxon>eudicotyledons</taxon>
        <taxon>Gunneridae</taxon>
        <taxon>Pentapetalae</taxon>
        <taxon>rosids</taxon>
        <taxon>fabids</taxon>
        <taxon>Fabales</taxon>
        <taxon>Fabaceae</taxon>
        <taxon>Papilionoideae</taxon>
        <taxon>50 kb inversion clade</taxon>
        <taxon>NPAAA clade</taxon>
        <taxon>indigoferoid/millettioid clade</taxon>
        <taxon>Phaseoleae</taxon>
        <taxon>Glycine</taxon>
        <taxon>Glycine subgen. Soja</taxon>
    </lineage>
</organism>
<evidence type="ECO:0000313" key="4">
    <source>
        <dbReference type="Proteomes" id="UP000008827"/>
    </source>
</evidence>
<keyword evidence="1" id="KW-0732">Signal</keyword>
<dbReference type="HOGENOM" id="CLU_2610760_0_0_1"/>
<evidence type="ECO:0000313" key="3">
    <source>
        <dbReference type="EnsemblPlants" id="KRH19456"/>
    </source>
</evidence>
<feature type="chain" id="PRO_5014581489" description="Secreted protein" evidence="1">
    <location>
        <begin position="23"/>
        <end position="79"/>
    </location>
</feature>
<evidence type="ECO:0008006" key="5">
    <source>
        <dbReference type="Google" id="ProtNLM"/>
    </source>
</evidence>
<sequence>MVRWRHAVVAVRVLVANLGASALQNDVILRDSIIHSDMKVMTTTLPPMTGTPSCASFQMTPTTAISHDNILCSRWLPES</sequence>
<reference evidence="2 3" key="1">
    <citation type="journal article" date="2010" name="Nature">
        <title>Genome sequence of the palaeopolyploid soybean.</title>
        <authorList>
            <person name="Schmutz J."/>
            <person name="Cannon S.B."/>
            <person name="Schlueter J."/>
            <person name="Ma J."/>
            <person name="Mitros T."/>
            <person name="Nelson W."/>
            <person name="Hyten D.L."/>
            <person name="Song Q."/>
            <person name="Thelen J.J."/>
            <person name="Cheng J."/>
            <person name="Xu D."/>
            <person name="Hellsten U."/>
            <person name="May G.D."/>
            <person name="Yu Y."/>
            <person name="Sakurai T."/>
            <person name="Umezawa T."/>
            <person name="Bhattacharyya M.K."/>
            <person name="Sandhu D."/>
            <person name="Valliyodan B."/>
            <person name="Lindquist E."/>
            <person name="Peto M."/>
            <person name="Grant D."/>
            <person name="Shu S."/>
            <person name="Goodstein D."/>
            <person name="Barry K."/>
            <person name="Futrell-Griggs M."/>
            <person name="Abernathy B."/>
            <person name="Du J."/>
            <person name="Tian Z."/>
            <person name="Zhu L."/>
            <person name="Gill N."/>
            <person name="Joshi T."/>
            <person name="Libault M."/>
            <person name="Sethuraman A."/>
            <person name="Zhang X.-C."/>
            <person name="Shinozaki K."/>
            <person name="Nguyen H.T."/>
            <person name="Wing R.A."/>
            <person name="Cregan P."/>
            <person name="Specht J."/>
            <person name="Grimwood J."/>
            <person name="Rokhsar D."/>
            <person name="Stacey G."/>
            <person name="Shoemaker R.C."/>
            <person name="Jackson S.A."/>
        </authorList>
    </citation>
    <scope>NUCLEOTIDE SEQUENCE</scope>
    <source>
        <strain evidence="3">cv. Williams 82</strain>
        <tissue evidence="2">Callus</tissue>
    </source>
</reference>
<keyword evidence="4" id="KW-1185">Reference proteome</keyword>
<feature type="signal peptide" evidence="1">
    <location>
        <begin position="1"/>
        <end position="22"/>
    </location>
</feature>
<accession>K7LZ61</accession>
<dbReference type="Gramene" id="KRH19456">
    <property type="protein sequence ID" value="KRH19456"/>
    <property type="gene ID" value="GLYMA_13G118000"/>
</dbReference>
<gene>
    <name evidence="2" type="ORF">GLYMA_13G118000</name>
</gene>
<name>K7LZ61_SOYBN</name>
<dbReference type="PaxDb" id="3847-GLYMA13G17835.1"/>
<reference evidence="3" key="2">
    <citation type="submission" date="2018-02" db="UniProtKB">
        <authorList>
            <consortium name="EnsemblPlants"/>
        </authorList>
    </citation>
    <scope>IDENTIFICATION</scope>
    <source>
        <strain evidence="3">Williams 82</strain>
    </source>
</reference>
<evidence type="ECO:0000313" key="2">
    <source>
        <dbReference type="EMBL" id="KRH19456.1"/>
    </source>
</evidence>
<dbReference type="AlphaFoldDB" id="K7LZ61"/>
<evidence type="ECO:0000256" key="1">
    <source>
        <dbReference type="SAM" id="SignalP"/>
    </source>
</evidence>
<dbReference type="EMBL" id="CM000846">
    <property type="protein sequence ID" value="KRH19456.1"/>
    <property type="molecule type" value="Genomic_DNA"/>
</dbReference>
<reference evidence="2" key="3">
    <citation type="submission" date="2018-07" db="EMBL/GenBank/DDBJ databases">
        <title>WGS assembly of Glycine max.</title>
        <authorList>
            <person name="Schmutz J."/>
            <person name="Cannon S."/>
            <person name="Schlueter J."/>
            <person name="Ma J."/>
            <person name="Mitros T."/>
            <person name="Nelson W."/>
            <person name="Hyten D."/>
            <person name="Song Q."/>
            <person name="Thelen J."/>
            <person name="Cheng J."/>
            <person name="Xu D."/>
            <person name="Hellsten U."/>
            <person name="May G."/>
            <person name="Yu Y."/>
            <person name="Sakurai T."/>
            <person name="Umezawa T."/>
            <person name="Bhattacharyya M."/>
            <person name="Sandhu D."/>
            <person name="Valliyodan B."/>
            <person name="Lindquist E."/>
            <person name="Peto M."/>
            <person name="Grant D."/>
            <person name="Shu S."/>
            <person name="Goodstein D."/>
            <person name="Barry K."/>
            <person name="Futrell-Griggs M."/>
            <person name="Abernathy B."/>
            <person name="Du J."/>
            <person name="Tian Z."/>
            <person name="Zhu L."/>
            <person name="Gill N."/>
            <person name="Joshi T."/>
            <person name="Libault M."/>
            <person name="Sethuraman A."/>
            <person name="Zhang X."/>
            <person name="Shinozaki K."/>
            <person name="Nguyen H."/>
            <person name="Wing R."/>
            <person name="Cregan P."/>
            <person name="Specht J."/>
            <person name="Grimwood J."/>
            <person name="Rokhsar D."/>
            <person name="Stacey G."/>
            <person name="Shoemaker R."/>
            <person name="Jackson S."/>
        </authorList>
    </citation>
    <scope>NUCLEOTIDE SEQUENCE</scope>
    <source>
        <tissue evidence="2">Callus</tissue>
    </source>
</reference>
<dbReference type="Proteomes" id="UP000008827">
    <property type="component" value="Chromosome 13"/>
</dbReference>
<protein>
    <recommendedName>
        <fullName evidence="5">Secreted protein</fullName>
    </recommendedName>
</protein>
<proteinExistence type="predicted"/>
<dbReference type="InParanoid" id="K7LZ61"/>
<dbReference type="EnsemblPlants" id="KRH19456">
    <property type="protein sequence ID" value="KRH19456"/>
    <property type="gene ID" value="GLYMA_13G118000"/>
</dbReference>